<dbReference type="PATRIC" id="fig|700597.3.peg.6363"/>
<feature type="transmembrane region" description="Helical" evidence="14">
    <location>
        <begin position="356"/>
        <end position="375"/>
    </location>
</feature>
<feature type="transmembrane region" description="Helical" evidence="14">
    <location>
        <begin position="286"/>
        <end position="307"/>
    </location>
</feature>
<feature type="transmembrane region" description="Helical" evidence="14">
    <location>
        <begin position="387"/>
        <end position="409"/>
    </location>
</feature>
<keyword evidence="6 14" id="KW-0812">Transmembrane</keyword>
<dbReference type="PROSITE" id="PS50850">
    <property type="entry name" value="MFS"/>
    <property type="match status" value="1"/>
</dbReference>
<feature type="transmembrane region" description="Helical" evidence="14">
    <location>
        <begin position="327"/>
        <end position="344"/>
    </location>
</feature>
<evidence type="ECO:0000256" key="14">
    <source>
        <dbReference type="SAM" id="Phobius"/>
    </source>
</evidence>
<dbReference type="SUPFAM" id="SSF103473">
    <property type="entry name" value="MFS general substrate transporter"/>
    <property type="match status" value="1"/>
</dbReference>
<comment type="subcellular location">
    <subcellularLocation>
        <location evidence="1">Cell inner membrane</location>
        <topology evidence="1">Multi-pass membrane protein</topology>
    </subcellularLocation>
</comment>
<dbReference type="InterPro" id="IPR005828">
    <property type="entry name" value="MFS_sugar_transport-like"/>
</dbReference>
<dbReference type="FunFam" id="1.20.1250.20:FF:000051">
    <property type="entry name" value="Proline/glycine betaine transporter"/>
    <property type="match status" value="1"/>
</dbReference>
<comment type="function">
    <text evidence="11">May be a proton symporter involved in the uptake of osmolytes such as proline and glycine betaine.</text>
</comment>
<evidence type="ECO:0000256" key="6">
    <source>
        <dbReference type="ARBA" id="ARBA00022692"/>
    </source>
</evidence>
<evidence type="ECO:0000256" key="1">
    <source>
        <dbReference type="ARBA" id="ARBA00004429"/>
    </source>
</evidence>
<feature type="region of interest" description="Disordered" evidence="13">
    <location>
        <begin position="474"/>
        <end position="502"/>
    </location>
</feature>
<evidence type="ECO:0000256" key="3">
    <source>
        <dbReference type="ARBA" id="ARBA00022448"/>
    </source>
</evidence>
<evidence type="ECO:0000256" key="8">
    <source>
        <dbReference type="ARBA" id="ARBA00022989"/>
    </source>
</evidence>
<feature type="transmembrane region" description="Helical" evidence="14">
    <location>
        <begin position="189"/>
        <end position="216"/>
    </location>
</feature>
<gene>
    <name evidence="16" type="ORF">SZN_32536</name>
</gene>
<keyword evidence="3" id="KW-0813">Transport</keyword>
<dbReference type="InterPro" id="IPR051084">
    <property type="entry name" value="H+-coupled_symporters"/>
</dbReference>
<evidence type="ECO:0000256" key="4">
    <source>
        <dbReference type="ARBA" id="ARBA00022475"/>
    </source>
</evidence>
<dbReference type="NCBIfam" id="NF007927">
    <property type="entry name" value="PRK10642.1"/>
    <property type="match status" value="1"/>
</dbReference>
<evidence type="ECO:0000256" key="12">
    <source>
        <dbReference type="ARBA" id="ARBA00039918"/>
    </source>
</evidence>
<comment type="similarity">
    <text evidence="2">Belongs to the major facilitator superfamily. Metabolite:H+ Symporter (MHS) family (TC 2.A.1.6) family.</text>
</comment>
<dbReference type="Proteomes" id="UP000004217">
    <property type="component" value="Unassembled WGS sequence"/>
</dbReference>
<keyword evidence="4" id="KW-1003">Cell membrane</keyword>
<dbReference type="AlphaFoldDB" id="G2GLV5"/>
<dbReference type="OrthoDB" id="9066401at2"/>
<dbReference type="Pfam" id="PF00083">
    <property type="entry name" value="Sugar_tr"/>
    <property type="match status" value="1"/>
</dbReference>
<dbReference type="GO" id="GO:0005886">
    <property type="term" value="C:plasma membrane"/>
    <property type="evidence" value="ECO:0007669"/>
    <property type="project" value="UniProtKB-SubCell"/>
</dbReference>
<evidence type="ECO:0000256" key="2">
    <source>
        <dbReference type="ARBA" id="ARBA00008240"/>
    </source>
</evidence>
<evidence type="ECO:0000256" key="10">
    <source>
        <dbReference type="ARBA" id="ARBA00023136"/>
    </source>
</evidence>
<evidence type="ECO:0000313" key="16">
    <source>
        <dbReference type="EMBL" id="EGX55514.1"/>
    </source>
</evidence>
<evidence type="ECO:0000256" key="7">
    <source>
        <dbReference type="ARBA" id="ARBA00022847"/>
    </source>
</evidence>
<evidence type="ECO:0000256" key="5">
    <source>
        <dbReference type="ARBA" id="ARBA00022519"/>
    </source>
</evidence>
<protein>
    <recommendedName>
        <fullName evidence="12">Putative proline/betaine transporter</fullName>
    </recommendedName>
</protein>
<evidence type="ECO:0000256" key="11">
    <source>
        <dbReference type="ARBA" id="ARBA00037295"/>
    </source>
</evidence>
<dbReference type="CDD" id="cd17366">
    <property type="entry name" value="MFS_ProP"/>
    <property type="match status" value="1"/>
</dbReference>
<feature type="domain" description="Major facilitator superfamily (MFS) profile" evidence="15">
    <location>
        <begin position="52"/>
        <end position="472"/>
    </location>
</feature>
<keyword evidence="7" id="KW-0769">Symport</keyword>
<keyword evidence="17" id="KW-1185">Reference proteome</keyword>
<keyword evidence="8 14" id="KW-1133">Transmembrane helix</keyword>
<dbReference type="GO" id="GO:0015293">
    <property type="term" value="F:symporter activity"/>
    <property type="evidence" value="ECO:0007669"/>
    <property type="project" value="UniProtKB-KW"/>
</dbReference>
<evidence type="ECO:0000256" key="13">
    <source>
        <dbReference type="SAM" id="MobiDB-lite"/>
    </source>
</evidence>
<dbReference type="FunFam" id="1.20.1250.20:FF:000001">
    <property type="entry name" value="Dicarboxylate MFS transporter"/>
    <property type="match status" value="1"/>
</dbReference>
<evidence type="ECO:0000256" key="9">
    <source>
        <dbReference type="ARBA" id="ARBA00023054"/>
    </source>
</evidence>
<dbReference type="PROSITE" id="PS00216">
    <property type="entry name" value="SUGAR_TRANSPORT_1"/>
    <property type="match status" value="1"/>
</dbReference>
<dbReference type="PROSITE" id="PS00217">
    <property type="entry name" value="SUGAR_TRANSPORT_2"/>
    <property type="match status" value="1"/>
</dbReference>
<keyword evidence="10 14" id="KW-0472">Membrane</keyword>
<name>G2GLV5_9ACTN</name>
<feature type="transmembrane region" description="Helical" evidence="14">
    <location>
        <begin position="228"/>
        <end position="245"/>
    </location>
</feature>
<dbReference type="PANTHER" id="PTHR43528:SF1">
    <property type="entry name" value="ALPHA-KETOGLUTARATE PERMEASE"/>
    <property type="match status" value="1"/>
</dbReference>
<sequence>MAVSDTDLVEADADPGAVRRHRTLFRAVKRRRNPPLRRTDITVTDEAAVKRAVKAASLGNAMEWFDFGIYSYLAVTLGHVFFPSGNDTVQLLSSFATFAVSFLVRPIGGMVFGPMGDKVGRKKVLALTMIMMAIGTCAIGLIPSYATIGFWAPVLLIFFRLVQGFSTGGEYGGASTFIAEYAPDRKRGFYGSFLELGTLAGYVAAAGLVTVLTALLGSGGMESWGWRVPFLVAGPIGLVGLYLRLRLDETPAFRKLEDESLHRASDAASAVETTATGDLARIFRDYWPTLVLCVSLVGAYNVTDYMLLSYMPTYLSDEMGYSETHGLLILIGTMVVLMLLMNRVGRLSDRLGRKPLLMAGMLGFLVLSLPAFLLVQQGSLVAVSAGMLMLGLSLVCLLGTMSATLPALFPTRVRYGSLSVGYNLSASLFGGTTPLVITALISVTGSELMPAYYAMAAAVVGVIAVACMKETAGRPLEGSPPSVATPEEAAEMVESRAPAPRF</sequence>
<keyword evidence="5" id="KW-0997">Cell inner membrane</keyword>
<feature type="transmembrane region" description="Helical" evidence="14">
    <location>
        <begin position="88"/>
        <end position="112"/>
    </location>
</feature>
<dbReference type="InterPro" id="IPR036259">
    <property type="entry name" value="MFS_trans_sf"/>
</dbReference>
<feature type="transmembrane region" description="Helical" evidence="14">
    <location>
        <begin position="148"/>
        <end position="168"/>
    </location>
</feature>
<dbReference type="EMBL" id="AGBF01000219">
    <property type="protein sequence ID" value="EGX55514.1"/>
    <property type="molecule type" value="Genomic_DNA"/>
</dbReference>
<evidence type="ECO:0000313" key="17">
    <source>
        <dbReference type="Proteomes" id="UP000004217"/>
    </source>
</evidence>
<feature type="transmembrane region" description="Helical" evidence="14">
    <location>
        <begin position="64"/>
        <end position="82"/>
    </location>
</feature>
<feature type="transmembrane region" description="Helical" evidence="14">
    <location>
        <begin position="421"/>
        <end position="444"/>
    </location>
</feature>
<feature type="transmembrane region" description="Helical" evidence="14">
    <location>
        <begin position="450"/>
        <end position="468"/>
    </location>
</feature>
<comment type="caution">
    <text evidence="16">The sequence shown here is derived from an EMBL/GenBank/DDBJ whole genome shotgun (WGS) entry which is preliminary data.</text>
</comment>
<dbReference type="Gene3D" id="1.20.1250.20">
    <property type="entry name" value="MFS general substrate transporter like domains"/>
    <property type="match status" value="2"/>
</dbReference>
<proteinExistence type="inferred from homology"/>
<reference evidence="16 17" key="1">
    <citation type="submission" date="2011-08" db="EMBL/GenBank/DDBJ databases">
        <authorList>
            <person name="Lin Y."/>
            <person name="Hao X."/>
            <person name="Johnstone L."/>
            <person name="Miller S.J."/>
            <person name="Wei G."/>
            <person name="Rensing C."/>
        </authorList>
    </citation>
    <scope>NUCLEOTIDE SEQUENCE [LARGE SCALE GENOMIC DNA]</scope>
    <source>
        <strain evidence="16 17">K42</strain>
    </source>
</reference>
<dbReference type="RefSeq" id="WP_007503221.1">
    <property type="nucleotide sequence ID" value="NZ_AGBF01000219.1"/>
</dbReference>
<dbReference type="InterPro" id="IPR005829">
    <property type="entry name" value="Sugar_transporter_CS"/>
</dbReference>
<evidence type="ECO:0000259" key="15">
    <source>
        <dbReference type="PROSITE" id="PS50850"/>
    </source>
</evidence>
<keyword evidence="9" id="KW-0175">Coiled coil</keyword>
<dbReference type="InterPro" id="IPR020846">
    <property type="entry name" value="MFS_dom"/>
</dbReference>
<dbReference type="PANTHER" id="PTHR43528">
    <property type="entry name" value="ALPHA-KETOGLUTARATE PERMEASE"/>
    <property type="match status" value="1"/>
</dbReference>
<organism evidence="16 17">
    <name type="scientific">Streptomyces zinciresistens K42</name>
    <dbReference type="NCBI Taxonomy" id="700597"/>
    <lineage>
        <taxon>Bacteria</taxon>
        <taxon>Bacillati</taxon>
        <taxon>Actinomycetota</taxon>
        <taxon>Actinomycetes</taxon>
        <taxon>Kitasatosporales</taxon>
        <taxon>Streptomycetaceae</taxon>
        <taxon>Streptomyces</taxon>
    </lineage>
</organism>
<accession>G2GLV5</accession>